<dbReference type="Proteomes" id="UP000034589">
    <property type="component" value="Unassembled WGS sequence"/>
</dbReference>
<proteinExistence type="predicted"/>
<dbReference type="InterPro" id="IPR029044">
    <property type="entry name" value="Nucleotide-diphossugar_trans"/>
</dbReference>
<dbReference type="InterPro" id="IPR003329">
    <property type="entry name" value="Cytidylyl_trans"/>
</dbReference>
<dbReference type="EMBL" id="LCPV01000002">
    <property type="protein sequence ID" value="KKW08115.1"/>
    <property type="molecule type" value="Genomic_DNA"/>
</dbReference>
<organism evidence="1 2">
    <name type="scientific">Candidatus Kaiserbacteria bacterium GW2011_GWC2_49_12</name>
    <dbReference type="NCBI Taxonomy" id="1618675"/>
    <lineage>
        <taxon>Bacteria</taxon>
        <taxon>Candidatus Kaiseribacteriota</taxon>
    </lineage>
</organism>
<protein>
    <submittedName>
        <fullName evidence="1">Spore coat polysaccharide biosynthesis protein F, CMP-KDO synthetase</fullName>
    </submittedName>
</protein>
<accession>A0A0G1VPC0</accession>
<dbReference type="PANTHER" id="PTHR42866:SF1">
    <property type="entry name" value="SPORE COAT POLYSACCHARIDE BIOSYNTHESIS PROTEIN SPSF"/>
    <property type="match status" value="1"/>
</dbReference>
<dbReference type="SUPFAM" id="SSF53448">
    <property type="entry name" value="Nucleotide-diphospho-sugar transferases"/>
    <property type="match status" value="1"/>
</dbReference>
<dbReference type="PANTHER" id="PTHR42866">
    <property type="entry name" value="3-DEOXY-MANNO-OCTULOSONATE CYTIDYLYLTRANSFERASE"/>
    <property type="match status" value="1"/>
</dbReference>
<reference evidence="1 2" key="1">
    <citation type="journal article" date="2015" name="Nature">
        <title>rRNA introns, odd ribosomes, and small enigmatic genomes across a large radiation of phyla.</title>
        <authorList>
            <person name="Brown C.T."/>
            <person name="Hug L.A."/>
            <person name="Thomas B.C."/>
            <person name="Sharon I."/>
            <person name="Castelle C.J."/>
            <person name="Singh A."/>
            <person name="Wilkins M.J."/>
            <person name="Williams K.H."/>
            <person name="Banfield J.F."/>
        </authorList>
    </citation>
    <scope>NUCLEOTIDE SEQUENCE [LARGE SCALE GENOMIC DNA]</scope>
</reference>
<dbReference type="AlphaFoldDB" id="A0A0G1VPC0"/>
<comment type="caution">
    <text evidence="1">The sequence shown here is derived from an EMBL/GenBank/DDBJ whole genome shotgun (WGS) entry which is preliminary data.</text>
</comment>
<evidence type="ECO:0000313" key="1">
    <source>
        <dbReference type="EMBL" id="KKW08115.1"/>
    </source>
</evidence>
<dbReference type="PATRIC" id="fig|1618675.3.peg.36"/>
<gene>
    <name evidence="1" type="ORF">UY39_C0002G0011</name>
</gene>
<dbReference type="GO" id="GO:0005829">
    <property type="term" value="C:cytosol"/>
    <property type="evidence" value="ECO:0007669"/>
    <property type="project" value="TreeGrafter"/>
</dbReference>
<dbReference type="Gene3D" id="3.90.550.10">
    <property type="entry name" value="Spore Coat Polysaccharide Biosynthesis Protein SpsA, Chain A"/>
    <property type="match status" value="1"/>
</dbReference>
<dbReference type="Pfam" id="PF02348">
    <property type="entry name" value="CTP_transf_3"/>
    <property type="match status" value="1"/>
</dbReference>
<name>A0A0G1VPC0_9BACT</name>
<sequence length="249" mass="28500">MAMTSNGVKKKIAIIQARMGSSRMPGKILKEIAGKPVLWHLLENIKHSRELTDIVVATTGKKEDDALEEFAREYGVNYFRGSEDNVLERFHKAAKAVGASDTDIIVRITADDIFMDPYIIDALITFFDSTYPYYRLMSNSLTPGFPYGLYFELFDVASLKEAYQNATTEFQKEHVTPYIRENEEKFPAIAIESRGVDFSDIYLSIDTPEDFERNRQIIEYLGSKHIAHPFRFNDVVSAYKHLRLSKTST</sequence>
<dbReference type="CDD" id="cd02518">
    <property type="entry name" value="GT2_SpsF"/>
    <property type="match status" value="1"/>
</dbReference>
<evidence type="ECO:0000313" key="2">
    <source>
        <dbReference type="Proteomes" id="UP000034589"/>
    </source>
</evidence>